<evidence type="ECO:0000256" key="3">
    <source>
        <dbReference type="ARBA" id="ARBA00023242"/>
    </source>
</evidence>
<feature type="compositionally biased region" description="Acidic residues" evidence="4">
    <location>
        <begin position="188"/>
        <end position="198"/>
    </location>
</feature>
<feature type="region of interest" description="Disordered" evidence="4">
    <location>
        <begin position="145"/>
        <end position="558"/>
    </location>
</feature>
<proteinExistence type="predicted"/>
<dbReference type="CDD" id="cd17724">
    <property type="entry name" value="BRCT_p53bp1_rpt2"/>
    <property type="match status" value="1"/>
</dbReference>
<sequence length="1502" mass="161074">MELVPNTPSSQALSYHDPPPSSTSSTSPAHQKVHDQVHHQDSRMEMMDDDAGLEDSILGPGGDVVDESMTRSYGESYLKAFLPSTQLEEGRVHQVVAVGRRSDGPAGMTQRSANRGDGITREHALLVQGTSSADIAQNLSERRFKHKGGASTSASHHYEEGDLDESYRSMPGMNAFHPGGGDESREERDEEEDVEGDGTCELMGEMTMEMTRVGGGIQLQQDKMGRSTVDDEEEGDDSAAQNSTLLSQFGAADESTQVKIGCGDDRGPVTCDNEQVSPSQKENAVPSVTIARRPSPSPTSSTSRPPPASTSASISRDREESAYPSSSPAVAMNLLAGRGLTKRELDPTRSMTEPSSSGDFHDELLLPRARSVHEGLLGIPELDGPPTSTPALSNAAPPDPPPTIARPRPACTATKHTSPSINQPRALYQSSAVMRNRAPTPPRRSRLKDPMEDTQEPEAMGTNTLDVFGVREMGEDEGVMNGDLEPTQVEYDDGSEGGEKDMTIDVTMGAGRQRYQGEATDEKPDQSEEGDESATTPRPSGGAQKTSPTLLSSSEADTDSLATRVTLETDTNQLFPPAPSVRFIVPTTSGVNDQDTAIDPLTSSGVTTNSSQEVDHVAGMSLGLSEIGAMSSQPAPTQLEMPATQMYDIERLGPLSFGQQYSIDLARSLRSFEHDTTEAAIPPRAPPRGKKLERVPPPPTPSLVRAHMSKISNLETLDAQMDPTQVETCLSSPAVNQSGAEGVPSSIAASTQGPSNPSVIEHSFDKESTRPSGEVAGWQEAEGHVQVLVPPSEEPTQMSSAGPAPMEVDGEVFSEVGPSLPLSSRPPSVASSPVAEDRAEEPQPVVVLKKKQDSAKIKGKKRAKAPISDVAPMSDGPSSESFDPIDSLPRARVRRPSARLRESIGMNARLPSSRTPASTNPDVTLPPLPDLPTSSSLSSLPESVATSPAAAPETRSSPPAVEANVNAMSRPTKRRKTGTPTKAKKVPARRKSKISVGAKRAGAAASTSKITLDEAPASPPTVRFEETPNNHVEVDSSRTIYMKASEAASRDVKPNLPKSKLPVTAPFNRVFGLWRDNSWLYPATAISVSGGRIHARFDDGSKGNLKFSEVRRLKLQRGDWVRYVGAEAGDTETQVTTLAEDLRVYRIESEADGSDVQGNCERDDVVAVTPVHVPFSDQPELARRDQIQRLLVCAIAIPPQHTARFDDRRLTAVEIAGFEGKAPVSVKPPALLSIPQADKVEPLVVVRQDTSGSLFARMAFIVTSTRPEQEKRAFLDSMHSHGATVIDVQHLYTVETEGNKGGETKIKFQTDVLREIDTILLLADQPRTSPKFLAALALGIPCVSSLFVIDSIDQSARCDWKQYAISTGHVQSLNASSVYTQYRAMSRASFDVATLAQAHREGYGVFNGRSFLFVLPKTQIRSVLSIVVAAGATRFHVVGSTEAASSAIGYDHIVLEDGSKVPSGLRDHLGVASMTWVKQCLIAGRLLTPAMMRPVQVIEVGH</sequence>
<feature type="compositionally biased region" description="Polar residues" evidence="4">
    <location>
        <begin position="747"/>
        <end position="758"/>
    </location>
</feature>
<evidence type="ECO:0000256" key="4">
    <source>
        <dbReference type="SAM" id="MobiDB-lite"/>
    </source>
</evidence>
<feature type="compositionally biased region" description="Polar residues" evidence="4">
    <location>
        <begin position="415"/>
        <end position="433"/>
    </location>
</feature>
<feature type="domain" description="BRCT" evidence="5">
    <location>
        <begin position="1403"/>
        <end position="1484"/>
    </location>
</feature>
<evidence type="ECO:0000256" key="2">
    <source>
        <dbReference type="ARBA" id="ARBA00022763"/>
    </source>
</evidence>
<feature type="region of interest" description="Disordered" evidence="4">
    <location>
        <begin position="814"/>
        <end position="1007"/>
    </location>
</feature>
<feature type="region of interest" description="Disordered" evidence="4">
    <location>
        <begin position="1"/>
        <end position="59"/>
    </location>
</feature>
<dbReference type="Proteomes" id="UP000198372">
    <property type="component" value="Unassembled WGS sequence"/>
</dbReference>
<evidence type="ECO:0000313" key="6">
    <source>
        <dbReference type="EMBL" id="SCV69081.1"/>
    </source>
</evidence>
<dbReference type="InterPro" id="IPR036420">
    <property type="entry name" value="BRCT_dom_sf"/>
</dbReference>
<evidence type="ECO:0000259" key="5">
    <source>
        <dbReference type="SMART" id="SM00292"/>
    </source>
</evidence>
<keyword evidence="2" id="KW-0227">DNA damage</keyword>
<dbReference type="SUPFAM" id="SSF52113">
    <property type="entry name" value="BRCT domain"/>
    <property type="match status" value="1"/>
</dbReference>
<dbReference type="SMART" id="SM00292">
    <property type="entry name" value="BRCT"/>
    <property type="match status" value="2"/>
</dbReference>
<dbReference type="Gene3D" id="3.40.50.10190">
    <property type="entry name" value="BRCT domain"/>
    <property type="match status" value="1"/>
</dbReference>
<feature type="compositionally biased region" description="Low complexity" evidence="4">
    <location>
        <begin position="405"/>
        <end position="414"/>
    </location>
</feature>
<feature type="compositionally biased region" description="Low complexity" evidence="4">
    <location>
        <begin position="818"/>
        <end position="834"/>
    </location>
</feature>
<feature type="compositionally biased region" description="Polar residues" evidence="4">
    <location>
        <begin position="349"/>
        <end position="358"/>
    </location>
</feature>
<feature type="domain" description="BRCT" evidence="5">
    <location>
        <begin position="1252"/>
        <end position="1355"/>
    </location>
</feature>
<dbReference type="OrthoDB" id="129353at2759"/>
<dbReference type="GO" id="GO:0005634">
    <property type="term" value="C:nucleus"/>
    <property type="evidence" value="ECO:0007669"/>
    <property type="project" value="UniProtKB-SubCell"/>
</dbReference>
<feature type="region of interest" description="Disordered" evidence="4">
    <location>
        <begin position="735"/>
        <end position="775"/>
    </location>
</feature>
<dbReference type="GO" id="GO:0000077">
    <property type="term" value="P:DNA damage checkpoint signaling"/>
    <property type="evidence" value="ECO:0007669"/>
    <property type="project" value="TreeGrafter"/>
</dbReference>
<name>A0A238FAG7_9BASI</name>
<accession>A0A238FAG7</accession>
<keyword evidence="3" id="KW-0539">Nucleus</keyword>
<dbReference type="PANTHER" id="PTHR15321:SF3">
    <property type="entry name" value="TP53-BINDING PROTEIN 1"/>
    <property type="match status" value="1"/>
</dbReference>
<feature type="compositionally biased region" description="Basic and acidic residues" evidence="4">
    <location>
        <begin position="32"/>
        <end position="46"/>
    </location>
</feature>
<comment type="subcellular location">
    <subcellularLocation>
        <location evidence="1">Nucleus</location>
    </subcellularLocation>
</comment>
<protein>
    <submittedName>
        <fullName evidence="6">BQ2448_2101 protein</fullName>
    </submittedName>
</protein>
<feature type="compositionally biased region" description="Polar residues" evidence="4">
    <location>
        <begin position="910"/>
        <end position="922"/>
    </location>
</feature>
<dbReference type="GO" id="GO:0045944">
    <property type="term" value="P:positive regulation of transcription by RNA polymerase II"/>
    <property type="evidence" value="ECO:0007669"/>
    <property type="project" value="TreeGrafter"/>
</dbReference>
<feature type="compositionally biased region" description="Low complexity" evidence="4">
    <location>
        <begin position="289"/>
        <end position="314"/>
    </location>
</feature>
<evidence type="ECO:0000313" key="7">
    <source>
        <dbReference type="Proteomes" id="UP000198372"/>
    </source>
</evidence>
<dbReference type="EMBL" id="FMSP01000004">
    <property type="protein sequence ID" value="SCV69081.1"/>
    <property type="molecule type" value="Genomic_DNA"/>
</dbReference>
<keyword evidence="7" id="KW-1185">Reference proteome</keyword>
<dbReference type="InterPro" id="IPR047250">
    <property type="entry name" value="BRCT_p53bp1-like_rpt2"/>
</dbReference>
<dbReference type="PANTHER" id="PTHR15321">
    <property type="entry name" value="TUMOR SUPPRESSOR P53-BINDING PROTEIN 1"/>
    <property type="match status" value="1"/>
</dbReference>
<evidence type="ECO:0000256" key="1">
    <source>
        <dbReference type="ARBA" id="ARBA00004123"/>
    </source>
</evidence>
<feature type="compositionally biased region" description="Polar residues" evidence="4">
    <location>
        <begin position="1"/>
        <end position="13"/>
    </location>
</feature>
<dbReference type="STRING" id="269621.A0A238FAG7"/>
<dbReference type="CDD" id="cd17745">
    <property type="entry name" value="BRCT_p53bp1_rpt1"/>
    <property type="match status" value="1"/>
</dbReference>
<gene>
    <name evidence="6" type="ORF">BQ2448_2101</name>
</gene>
<feature type="region of interest" description="Disordered" evidence="4">
    <location>
        <begin position="675"/>
        <end position="702"/>
    </location>
</feature>
<dbReference type="GO" id="GO:0042393">
    <property type="term" value="F:histone binding"/>
    <property type="evidence" value="ECO:0007669"/>
    <property type="project" value="TreeGrafter"/>
</dbReference>
<feature type="compositionally biased region" description="Polar residues" evidence="4">
    <location>
        <begin position="533"/>
        <end position="558"/>
    </location>
</feature>
<reference evidence="6" key="1">
    <citation type="submission" date="2016-09" db="EMBL/GenBank/DDBJ databases">
        <authorList>
            <person name="Capua I."/>
            <person name="De Benedictis P."/>
            <person name="Joannis T."/>
            <person name="Lombin L.H."/>
            <person name="Cattoli G."/>
        </authorList>
    </citation>
    <scope>NUCLEOTIDE SEQUENCE [LARGE SCALE GENOMIC DNA]</scope>
</reference>
<feature type="compositionally biased region" description="Low complexity" evidence="4">
    <location>
        <begin position="931"/>
        <end position="941"/>
    </location>
</feature>
<feature type="compositionally biased region" description="Basic residues" evidence="4">
    <location>
        <begin position="971"/>
        <end position="993"/>
    </location>
</feature>
<dbReference type="InterPro" id="IPR047249">
    <property type="entry name" value="BRCT_p53bp1-like_rpt1"/>
</dbReference>
<organism evidence="6 7">
    <name type="scientific">Microbotryum intermedium</name>
    <dbReference type="NCBI Taxonomy" id="269621"/>
    <lineage>
        <taxon>Eukaryota</taxon>
        <taxon>Fungi</taxon>
        <taxon>Dikarya</taxon>
        <taxon>Basidiomycota</taxon>
        <taxon>Pucciniomycotina</taxon>
        <taxon>Microbotryomycetes</taxon>
        <taxon>Microbotryales</taxon>
        <taxon>Microbotryaceae</taxon>
        <taxon>Microbotryum</taxon>
    </lineage>
</organism>
<dbReference type="InterPro" id="IPR001357">
    <property type="entry name" value="BRCT_dom"/>
</dbReference>
<dbReference type="InterPro" id="IPR047252">
    <property type="entry name" value="TP53BP1-like"/>
</dbReference>
<feature type="compositionally biased region" description="Polar residues" evidence="4">
    <location>
        <begin position="272"/>
        <end position="282"/>
    </location>
</feature>